<feature type="transmembrane region" description="Helical" evidence="6">
    <location>
        <begin position="174"/>
        <end position="194"/>
    </location>
</feature>
<protein>
    <submittedName>
        <fullName evidence="7">LysE family translocator</fullName>
    </submittedName>
</protein>
<comment type="subcellular location">
    <subcellularLocation>
        <location evidence="1">Cell membrane</location>
        <topology evidence="1">Multi-pass membrane protein</topology>
    </subcellularLocation>
</comment>
<evidence type="ECO:0000256" key="3">
    <source>
        <dbReference type="ARBA" id="ARBA00022692"/>
    </source>
</evidence>
<evidence type="ECO:0000256" key="6">
    <source>
        <dbReference type="SAM" id="Phobius"/>
    </source>
</evidence>
<comment type="caution">
    <text evidence="7">The sequence shown here is derived from an EMBL/GenBank/DDBJ whole genome shotgun (WGS) entry which is preliminary data.</text>
</comment>
<feature type="transmembrane region" description="Helical" evidence="6">
    <location>
        <begin position="37"/>
        <end position="62"/>
    </location>
</feature>
<name>A0A926P1V0_9HYPH</name>
<reference evidence="7" key="1">
    <citation type="submission" date="2020-05" db="EMBL/GenBank/DDBJ databases">
        <title>Identification of trans-AT polyketide cluster in two marine bacteria, producers of a novel glutaramide-containing polyketide sesbanimide D and analogs.</title>
        <authorList>
            <person name="Kacar D."/>
            <person name="Rodriguez P."/>
            <person name="Canedo L."/>
            <person name="Gonzalez E."/>
            <person name="Galan B."/>
            <person name="De La Calle F."/>
            <person name="Garcia J.L."/>
        </authorList>
    </citation>
    <scope>NUCLEOTIDE SEQUENCE</scope>
    <source>
        <strain evidence="7">PHM038</strain>
    </source>
</reference>
<evidence type="ECO:0000313" key="8">
    <source>
        <dbReference type="Proteomes" id="UP000598467"/>
    </source>
</evidence>
<evidence type="ECO:0000256" key="5">
    <source>
        <dbReference type="ARBA" id="ARBA00023136"/>
    </source>
</evidence>
<dbReference type="AlphaFoldDB" id="A0A926P1V0"/>
<dbReference type="GO" id="GO:0005886">
    <property type="term" value="C:plasma membrane"/>
    <property type="evidence" value="ECO:0007669"/>
    <property type="project" value="UniProtKB-SubCell"/>
</dbReference>
<dbReference type="RefSeq" id="WP_190292652.1">
    <property type="nucleotide sequence ID" value="NZ_JABFCZ010000018.1"/>
</dbReference>
<accession>A0A926P1V0</accession>
<evidence type="ECO:0000256" key="2">
    <source>
        <dbReference type="ARBA" id="ARBA00022475"/>
    </source>
</evidence>
<dbReference type="GO" id="GO:0015171">
    <property type="term" value="F:amino acid transmembrane transporter activity"/>
    <property type="evidence" value="ECO:0007669"/>
    <property type="project" value="TreeGrafter"/>
</dbReference>
<organism evidence="7 8">
    <name type="scientific">Roseibium aggregatum</name>
    <dbReference type="NCBI Taxonomy" id="187304"/>
    <lineage>
        <taxon>Bacteria</taxon>
        <taxon>Pseudomonadati</taxon>
        <taxon>Pseudomonadota</taxon>
        <taxon>Alphaproteobacteria</taxon>
        <taxon>Hyphomicrobiales</taxon>
        <taxon>Stappiaceae</taxon>
        <taxon>Roseibium</taxon>
    </lineage>
</organism>
<keyword evidence="5 6" id="KW-0472">Membrane</keyword>
<keyword evidence="2" id="KW-1003">Cell membrane</keyword>
<gene>
    <name evidence="7" type="ORF">HK439_16625</name>
</gene>
<feature type="transmembrane region" description="Helical" evidence="6">
    <location>
        <begin position="139"/>
        <end position="162"/>
    </location>
</feature>
<dbReference type="Proteomes" id="UP000598467">
    <property type="component" value="Unassembled WGS sequence"/>
</dbReference>
<dbReference type="EMBL" id="JABFCZ010000018">
    <property type="protein sequence ID" value="MBD1547895.1"/>
    <property type="molecule type" value="Genomic_DNA"/>
</dbReference>
<feature type="transmembrane region" description="Helical" evidence="6">
    <location>
        <begin position="69"/>
        <end position="87"/>
    </location>
</feature>
<keyword evidence="4 6" id="KW-1133">Transmembrane helix</keyword>
<evidence type="ECO:0000256" key="1">
    <source>
        <dbReference type="ARBA" id="ARBA00004651"/>
    </source>
</evidence>
<sequence length="196" mass="20863">MLIFLGAVFFLLITPGPGVLSTAGVGSGFGARAGLRYVTGLFIGTNMVALAVVSGLAAVIFSVPVVRDILFYASAAYLFYLALKIALSGTRIAFIHSERAPGIMGGLALQAINPKAYAVNTTFFSGFNFYPDSLATETVLKFLAINAIWIPVHLLWLGAGIYLHRLDLSERAHFTINVLMALSMLAVVALAAYAQM</sequence>
<evidence type="ECO:0000313" key="7">
    <source>
        <dbReference type="EMBL" id="MBD1547895.1"/>
    </source>
</evidence>
<dbReference type="Pfam" id="PF01810">
    <property type="entry name" value="LysE"/>
    <property type="match status" value="1"/>
</dbReference>
<dbReference type="PANTHER" id="PTHR30086:SF20">
    <property type="entry name" value="ARGININE EXPORTER PROTEIN ARGO-RELATED"/>
    <property type="match status" value="1"/>
</dbReference>
<evidence type="ECO:0000256" key="4">
    <source>
        <dbReference type="ARBA" id="ARBA00022989"/>
    </source>
</evidence>
<keyword evidence="3 6" id="KW-0812">Transmembrane</keyword>
<dbReference type="InterPro" id="IPR001123">
    <property type="entry name" value="LeuE-type"/>
</dbReference>
<dbReference type="PANTHER" id="PTHR30086">
    <property type="entry name" value="ARGININE EXPORTER PROTEIN ARGO"/>
    <property type="match status" value="1"/>
</dbReference>
<proteinExistence type="predicted"/>